<organism evidence="2 3">
    <name type="scientific">Bdellovibrio bacteriovorus</name>
    <dbReference type="NCBI Taxonomy" id="959"/>
    <lineage>
        <taxon>Bacteria</taxon>
        <taxon>Pseudomonadati</taxon>
        <taxon>Bdellovibrionota</taxon>
        <taxon>Bdellovibrionia</taxon>
        <taxon>Bdellovibrionales</taxon>
        <taxon>Pseudobdellovibrionaceae</taxon>
        <taxon>Bdellovibrio</taxon>
    </lineage>
</organism>
<comment type="caution">
    <text evidence="2">The sequence shown here is derived from an EMBL/GenBank/DDBJ whole genome shotgun (WGS) entry which is preliminary data.</text>
</comment>
<evidence type="ECO:0000259" key="1">
    <source>
        <dbReference type="Pfam" id="PF09359"/>
    </source>
</evidence>
<dbReference type="OrthoDB" id="9800181at2"/>
<dbReference type="Proteomes" id="UP000075799">
    <property type="component" value="Unassembled WGS sequence"/>
</dbReference>
<dbReference type="InterPro" id="IPR042267">
    <property type="entry name" value="VTC_sf"/>
</dbReference>
<protein>
    <submittedName>
        <fullName evidence="2">VTC domain-containing protein</fullName>
    </submittedName>
</protein>
<dbReference type="AlphaFoldDB" id="A0A162GKM4"/>
<accession>A0A162GKM4</accession>
<feature type="domain" description="VTC" evidence="1">
    <location>
        <begin position="11"/>
        <end position="246"/>
    </location>
</feature>
<sequence>MSIQVSPLNLERYELKYLISPDMVEPISRFVEAYCYMDHFSEIADDKYYTINSLYLDSPSYFILHFKERANAFSFNMRIRSYGAGTAPPYFFEVKYKVREFVKKKRAKVSIPNWSDILEYDTIPENVEEGSKGNLEDFLRQKITYNVGPVILTQYRRKAYISHVDDYARVTFDRDLRFHEANTWTVTPNEKLLSHYDHPESFEEPGKCVVLELKCEKKIPLWMIDLIRKFGLVGGSFSKFGNSMATHLGIPDVVSSGILYR</sequence>
<dbReference type="RefSeq" id="WP_063205086.1">
    <property type="nucleotide sequence ID" value="NZ_LUKD01000001.1"/>
</dbReference>
<dbReference type="Gene3D" id="3.20.100.30">
    <property type="entry name" value="VTC, catalytic tunnel domain"/>
    <property type="match status" value="1"/>
</dbReference>
<dbReference type="InterPro" id="IPR018966">
    <property type="entry name" value="VTC_domain"/>
</dbReference>
<gene>
    <name evidence="2" type="ORF">AZI87_03825</name>
</gene>
<dbReference type="Pfam" id="PF09359">
    <property type="entry name" value="VTC"/>
    <property type="match status" value="1"/>
</dbReference>
<name>A0A162GKM4_BDEBC</name>
<reference evidence="2 3" key="1">
    <citation type="submission" date="2016-03" db="EMBL/GenBank/DDBJ databases">
        <authorList>
            <person name="Ploux O."/>
        </authorList>
    </citation>
    <scope>NUCLEOTIDE SEQUENCE [LARGE SCALE GENOMIC DNA]</scope>
    <source>
        <strain evidence="2 3">EC13</strain>
    </source>
</reference>
<evidence type="ECO:0000313" key="2">
    <source>
        <dbReference type="EMBL" id="KYG68389.1"/>
    </source>
</evidence>
<dbReference type="GO" id="GO:0006799">
    <property type="term" value="P:polyphosphate biosynthetic process"/>
    <property type="evidence" value="ECO:0007669"/>
    <property type="project" value="UniProtKB-ARBA"/>
</dbReference>
<evidence type="ECO:0000313" key="3">
    <source>
        <dbReference type="Proteomes" id="UP000075799"/>
    </source>
</evidence>
<proteinExistence type="predicted"/>
<dbReference type="CDD" id="cd07750">
    <property type="entry name" value="PolyPPase_VTC_like"/>
    <property type="match status" value="1"/>
</dbReference>
<dbReference type="EMBL" id="LUKD01000001">
    <property type="protein sequence ID" value="KYG68389.1"/>
    <property type="molecule type" value="Genomic_DNA"/>
</dbReference>